<dbReference type="EMBL" id="AZBU02000005">
    <property type="protein sequence ID" value="TKR78191.1"/>
    <property type="molecule type" value="Genomic_DNA"/>
</dbReference>
<sequence length="74" mass="8238">MSLAQRATIFRPQNAKTPNGQNGLAWSLRENPNRAPRTVLGQPQLTPHRPPPYKMGAASDRRRLIFVPGSCSQM</sequence>
<comment type="caution">
    <text evidence="2">The sequence shown here is derived from an EMBL/GenBank/DDBJ whole genome shotgun (WGS) entry which is preliminary data.</text>
</comment>
<proteinExistence type="predicted"/>
<reference evidence="2 3" key="1">
    <citation type="journal article" date="2015" name="Genome Biol.">
        <title>Comparative genomics of Steinernema reveals deeply conserved gene regulatory networks.</title>
        <authorList>
            <person name="Dillman A.R."/>
            <person name="Macchietto M."/>
            <person name="Porter C.F."/>
            <person name="Rogers A."/>
            <person name="Williams B."/>
            <person name="Antoshechkin I."/>
            <person name="Lee M.M."/>
            <person name="Goodwin Z."/>
            <person name="Lu X."/>
            <person name="Lewis E.E."/>
            <person name="Goodrich-Blair H."/>
            <person name="Stock S.P."/>
            <person name="Adams B.J."/>
            <person name="Sternberg P.W."/>
            <person name="Mortazavi A."/>
        </authorList>
    </citation>
    <scope>NUCLEOTIDE SEQUENCE [LARGE SCALE GENOMIC DNA]</scope>
    <source>
        <strain evidence="2 3">ALL</strain>
    </source>
</reference>
<reference evidence="2 3" key="2">
    <citation type="journal article" date="2019" name="G3 (Bethesda)">
        <title>Hybrid Assembly of the Genome of the Entomopathogenic Nematode Steinernema carpocapsae Identifies the X-Chromosome.</title>
        <authorList>
            <person name="Serra L."/>
            <person name="Macchietto M."/>
            <person name="Macias-Munoz A."/>
            <person name="McGill C.J."/>
            <person name="Rodriguez I.M."/>
            <person name="Rodriguez B."/>
            <person name="Murad R."/>
            <person name="Mortazavi A."/>
        </authorList>
    </citation>
    <scope>NUCLEOTIDE SEQUENCE [LARGE SCALE GENOMIC DNA]</scope>
    <source>
        <strain evidence="2 3">ALL</strain>
    </source>
</reference>
<dbReference type="AlphaFoldDB" id="A0A4U5N847"/>
<gene>
    <name evidence="2" type="ORF">L596_019041</name>
</gene>
<evidence type="ECO:0000313" key="2">
    <source>
        <dbReference type="EMBL" id="TKR78191.1"/>
    </source>
</evidence>
<name>A0A4U5N847_STECR</name>
<feature type="region of interest" description="Disordered" evidence="1">
    <location>
        <begin position="1"/>
        <end position="60"/>
    </location>
</feature>
<feature type="compositionally biased region" description="Polar residues" evidence="1">
    <location>
        <begin position="14"/>
        <end position="24"/>
    </location>
</feature>
<protein>
    <submittedName>
        <fullName evidence="2">Uncharacterized protein</fullName>
    </submittedName>
</protein>
<evidence type="ECO:0000256" key="1">
    <source>
        <dbReference type="SAM" id="MobiDB-lite"/>
    </source>
</evidence>
<evidence type="ECO:0000313" key="3">
    <source>
        <dbReference type="Proteomes" id="UP000298663"/>
    </source>
</evidence>
<organism evidence="2 3">
    <name type="scientific">Steinernema carpocapsae</name>
    <name type="common">Entomopathogenic nematode</name>
    <dbReference type="NCBI Taxonomy" id="34508"/>
    <lineage>
        <taxon>Eukaryota</taxon>
        <taxon>Metazoa</taxon>
        <taxon>Ecdysozoa</taxon>
        <taxon>Nematoda</taxon>
        <taxon>Chromadorea</taxon>
        <taxon>Rhabditida</taxon>
        <taxon>Tylenchina</taxon>
        <taxon>Panagrolaimomorpha</taxon>
        <taxon>Strongyloidoidea</taxon>
        <taxon>Steinernematidae</taxon>
        <taxon>Steinernema</taxon>
    </lineage>
</organism>
<dbReference type="Proteomes" id="UP000298663">
    <property type="component" value="Unassembled WGS sequence"/>
</dbReference>
<keyword evidence="3" id="KW-1185">Reference proteome</keyword>
<accession>A0A4U5N847</accession>